<dbReference type="Proteomes" id="UP000075476">
    <property type="component" value="Unassembled WGS sequence"/>
</dbReference>
<dbReference type="EMBL" id="LOMO01000009">
    <property type="protein sequence ID" value="KXY50010.1"/>
    <property type="molecule type" value="Genomic_DNA"/>
</dbReference>
<dbReference type="AlphaFoldDB" id="A0A9X0MIU1"/>
<proteinExistence type="predicted"/>
<name>A0A9X0MIU1_BACCE</name>
<gene>
    <name evidence="1" type="ORF">AT268_09185</name>
</gene>
<reference evidence="1 2" key="1">
    <citation type="submission" date="2015-12" db="EMBL/GenBank/DDBJ databases">
        <title>Bacillus cereus Group isolate.</title>
        <authorList>
            <person name="Kovac J."/>
        </authorList>
    </citation>
    <scope>NUCLEOTIDE SEQUENCE [LARGE SCALE GENOMIC DNA]</scope>
    <source>
        <strain evidence="1 2">FSL K6-0073</strain>
    </source>
</reference>
<accession>A0A9X0MIU1</accession>
<protein>
    <submittedName>
        <fullName evidence="1">Uncharacterized protein</fullName>
    </submittedName>
</protein>
<organism evidence="1 2">
    <name type="scientific">Bacillus cereus</name>
    <dbReference type="NCBI Taxonomy" id="1396"/>
    <lineage>
        <taxon>Bacteria</taxon>
        <taxon>Bacillati</taxon>
        <taxon>Bacillota</taxon>
        <taxon>Bacilli</taxon>
        <taxon>Bacillales</taxon>
        <taxon>Bacillaceae</taxon>
        <taxon>Bacillus</taxon>
        <taxon>Bacillus cereus group</taxon>
    </lineage>
</organism>
<evidence type="ECO:0000313" key="1">
    <source>
        <dbReference type="EMBL" id="KXY50010.1"/>
    </source>
</evidence>
<comment type="caution">
    <text evidence="1">The sequence shown here is derived from an EMBL/GenBank/DDBJ whole genome shotgun (WGS) entry which is preliminary data.</text>
</comment>
<evidence type="ECO:0000313" key="2">
    <source>
        <dbReference type="Proteomes" id="UP000075476"/>
    </source>
</evidence>
<sequence length="77" mass="9122">MKKHIICARFSHEIIGVYLKETIYDCNCMEYLNIQKLNISEQIKFMHNGQMVLRTLQDICNERKFTIIACTVVKILK</sequence>